<reference evidence="1" key="1">
    <citation type="submission" date="2023-05" db="EMBL/GenBank/DDBJ databases">
        <title>Comparative genomics of Bacillaceae isolates and their secondary metabolite potential.</title>
        <authorList>
            <person name="Song L."/>
            <person name="Nielsen L.J."/>
            <person name="Mohite O."/>
            <person name="Xu X."/>
            <person name="Weber T."/>
            <person name="Kovacs A.T."/>
        </authorList>
    </citation>
    <scope>NUCLEOTIDE SEQUENCE</scope>
    <source>
        <strain evidence="1">LY1</strain>
    </source>
</reference>
<dbReference type="AlphaFoldDB" id="A0AAX3WWP1"/>
<name>A0AAX3WWP1_9BACI</name>
<dbReference type="EMBL" id="CP126101">
    <property type="protein sequence ID" value="WHY50770.1"/>
    <property type="molecule type" value="Genomic_DNA"/>
</dbReference>
<accession>A0AAX3WWP1</accession>
<dbReference type="RefSeq" id="WP_283869408.1">
    <property type="nucleotide sequence ID" value="NZ_CP126101.1"/>
</dbReference>
<evidence type="ECO:0000313" key="1">
    <source>
        <dbReference type="EMBL" id="WHY50770.1"/>
    </source>
</evidence>
<protein>
    <submittedName>
        <fullName evidence="1">Uncharacterized protein</fullName>
    </submittedName>
</protein>
<proteinExistence type="predicted"/>
<organism evidence="1 2">
    <name type="scientific">Lysinibacillus pakistanensis</name>
    <dbReference type="NCBI Taxonomy" id="759811"/>
    <lineage>
        <taxon>Bacteria</taxon>
        <taxon>Bacillati</taxon>
        <taxon>Bacillota</taxon>
        <taxon>Bacilli</taxon>
        <taxon>Bacillales</taxon>
        <taxon>Bacillaceae</taxon>
        <taxon>Lysinibacillus</taxon>
    </lineage>
</organism>
<sequence length="85" mass="9483">MVANIRVIPTIKKYEGSFYVPNLASKQTSQDFVSPLLDFEPKYASCEVAGALIFNGSEKWNGTTDYNNGVQTLKCYREQIGSLIL</sequence>
<dbReference type="Proteomes" id="UP001178322">
    <property type="component" value="Chromosome"/>
</dbReference>
<gene>
    <name evidence="1" type="ORF">QNH24_21135</name>
</gene>
<evidence type="ECO:0000313" key="2">
    <source>
        <dbReference type="Proteomes" id="UP001178322"/>
    </source>
</evidence>